<dbReference type="Gene3D" id="3.40.1010.10">
    <property type="entry name" value="Cobalt-precorrin-4 Transmethylase, Domain 1"/>
    <property type="match status" value="1"/>
</dbReference>
<dbReference type="InterPro" id="IPR014777">
    <property type="entry name" value="4pyrrole_Mease_sub1"/>
</dbReference>
<evidence type="ECO:0000256" key="2">
    <source>
        <dbReference type="ARBA" id="ARBA00005879"/>
    </source>
</evidence>
<dbReference type="InterPro" id="IPR000878">
    <property type="entry name" value="4pyrrol_Mease"/>
</dbReference>
<dbReference type="GO" id="GO:0009236">
    <property type="term" value="P:cobalamin biosynthetic process"/>
    <property type="evidence" value="ECO:0007669"/>
    <property type="project" value="UniProtKB-UniRule"/>
</dbReference>
<organism evidence="9 10">
    <name type="scientific">Ferrithrix thermotolerans DSM 19514</name>
    <dbReference type="NCBI Taxonomy" id="1121881"/>
    <lineage>
        <taxon>Bacteria</taxon>
        <taxon>Bacillati</taxon>
        <taxon>Actinomycetota</taxon>
        <taxon>Acidimicrobiia</taxon>
        <taxon>Acidimicrobiales</taxon>
        <taxon>Acidimicrobiaceae</taxon>
        <taxon>Ferrithrix</taxon>
    </lineage>
</organism>
<dbReference type="OrthoDB" id="9804789at2"/>
<sequence>MTQSITITGIGVGPGDPSLLTLAAIRAIEEADLIAAPTSKEDSAGRAESVVKAILPDIEVTRILFDMTQGPQGISLREQSAKEASRQILAIANSNSFKKVAFITLGDPNIYSTFGLMAKYLKAMDPALSIRSIPGVMAFQAVLSGHPMELTDEDDSLILLSGLADIKDIDLAAQRPDRAVVIYKGGSKIPEIKASLYRSGRLEGAIVGVEVGTATSRVLPLSEIDGPLPYLSTVVVPPLHHKGADKKSSWNNKLD</sequence>
<reference evidence="10" key="1">
    <citation type="submission" date="2016-11" db="EMBL/GenBank/DDBJ databases">
        <authorList>
            <person name="Varghese N."/>
            <person name="Submissions S."/>
        </authorList>
    </citation>
    <scope>NUCLEOTIDE SEQUENCE [LARGE SCALE GENOMIC DNA]</scope>
    <source>
        <strain evidence="10">DSM 19514</strain>
    </source>
</reference>
<dbReference type="UniPathway" id="UPA00148"/>
<dbReference type="STRING" id="1121881.SAMN02745225_01346"/>
<evidence type="ECO:0000259" key="8">
    <source>
        <dbReference type="Pfam" id="PF00590"/>
    </source>
</evidence>
<dbReference type="AlphaFoldDB" id="A0A1M4VK53"/>
<dbReference type="PANTHER" id="PTHR43467">
    <property type="entry name" value="COBALT-PRECORRIN-2 C(20)-METHYLTRANSFERASE"/>
    <property type="match status" value="1"/>
</dbReference>
<dbReference type="GO" id="GO:0032259">
    <property type="term" value="P:methylation"/>
    <property type="evidence" value="ECO:0007669"/>
    <property type="project" value="UniProtKB-KW"/>
</dbReference>
<gene>
    <name evidence="9" type="ORF">SAMN02745225_01346</name>
</gene>
<protein>
    <submittedName>
        <fullName evidence="9">Precorrin-2/cobalt-factor-2 C20-methyltransferase</fullName>
    </submittedName>
</protein>
<keyword evidence="3" id="KW-0169">Cobalamin biosynthesis</keyword>
<dbReference type="InterPro" id="IPR006364">
    <property type="entry name" value="CobI/CbiL/CobIJ_dom"/>
</dbReference>
<comment type="similarity">
    <text evidence="2 7">Belongs to the precorrin methyltransferase family.</text>
</comment>
<dbReference type="PIRSF" id="PIRSF036427">
    <property type="entry name" value="Precrrn-2_mtase"/>
    <property type="match status" value="1"/>
</dbReference>
<dbReference type="PANTHER" id="PTHR43467:SF2">
    <property type="entry name" value="COBALT-PRECORRIN-2 C(20)-METHYLTRANSFERASE"/>
    <property type="match status" value="1"/>
</dbReference>
<dbReference type="Pfam" id="PF00590">
    <property type="entry name" value="TP_methylase"/>
    <property type="match status" value="1"/>
</dbReference>
<accession>A0A1M4VK53</accession>
<evidence type="ECO:0000256" key="7">
    <source>
        <dbReference type="PIRNR" id="PIRNR036427"/>
    </source>
</evidence>
<dbReference type="EMBL" id="FQUL01000017">
    <property type="protein sequence ID" value="SHE69401.1"/>
    <property type="molecule type" value="Genomic_DNA"/>
</dbReference>
<dbReference type="GO" id="GO:0030788">
    <property type="term" value="F:precorrin-2 C20-methyltransferase activity"/>
    <property type="evidence" value="ECO:0007669"/>
    <property type="project" value="InterPro"/>
</dbReference>
<dbReference type="SUPFAM" id="SSF53790">
    <property type="entry name" value="Tetrapyrrole methylase"/>
    <property type="match status" value="1"/>
</dbReference>
<dbReference type="RefSeq" id="WP_072790312.1">
    <property type="nucleotide sequence ID" value="NZ_FQUL01000017.1"/>
</dbReference>
<evidence type="ECO:0000313" key="9">
    <source>
        <dbReference type="EMBL" id="SHE69401.1"/>
    </source>
</evidence>
<dbReference type="InterPro" id="IPR014776">
    <property type="entry name" value="4pyrrole_Mease_sub2"/>
</dbReference>
<feature type="domain" description="Tetrapyrrole methylase" evidence="8">
    <location>
        <begin position="6"/>
        <end position="222"/>
    </location>
</feature>
<dbReference type="CDD" id="cd11645">
    <property type="entry name" value="Precorrin_2_C20_MT"/>
    <property type="match status" value="1"/>
</dbReference>
<dbReference type="InterPro" id="IPR035996">
    <property type="entry name" value="4pyrrol_Methylase_sf"/>
</dbReference>
<evidence type="ECO:0000256" key="4">
    <source>
        <dbReference type="ARBA" id="ARBA00022603"/>
    </source>
</evidence>
<dbReference type="Proteomes" id="UP000184295">
    <property type="component" value="Unassembled WGS sequence"/>
</dbReference>
<keyword evidence="4 9" id="KW-0489">Methyltransferase</keyword>
<proteinExistence type="inferred from homology"/>
<comment type="pathway">
    <text evidence="1">Cofactor biosynthesis; adenosylcobalamin biosynthesis.</text>
</comment>
<evidence type="ECO:0000256" key="1">
    <source>
        <dbReference type="ARBA" id="ARBA00004953"/>
    </source>
</evidence>
<name>A0A1M4VK53_9ACTN</name>
<evidence type="ECO:0000256" key="3">
    <source>
        <dbReference type="ARBA" id="ARBA00022573"/>
    </source>
</evidence>
<dbReference type="NCBIfam" id="TIGR01467">
    <property type="entry name" value="cobI_cbiL"/>
    <property type="match status" value="1"/>
</dbReference>
<keyword evidence="6" id="KW-0949">S-adenosyl-L-methionine</keyword>
<evidence type="ECO:0000256" key="5">
    <source>
        <dbReference type="ARBA" id="ARBA00022679"/>
    </source>
</evidence>
<evidence type="ECO:0000313" key="10">
    <source>
        <dbReference type="Proteomes" id="UP000184295"/>
    </source>
</evidence>
<keyword evidence="10" id="KW-1185">Reference proteome</keyword>
<keyword evidence="5 9" id="KW-0808">Transferase</keyword>
<dbReference type="InterPro" id="IPR012382">
    <property type="entry name" value="CobI/CbiL"/>
</dbReference>
<dbReference type="Gene3D" id="3.30.950.10">
    <property type="entry name" value="Methyltransferase, Cobalt-precorrin-4 Transmethylase, Domain 2"/>
    <property type="match status" value="1"/>
</dbReference>
<evidence type="ECO:0000256" key="6">
    <source>
        <dbReference type="ARBA" id="ARBA00022691"/>
    </source>
</evidence>